<feature type="region of interest" description="Disordered" evidence="2">
    <location>
        <begin position="1"/>
        <end position="22"/>
    </location>
</feature>
<dbReference type="AlphaFoldDB" id="C6TMD3"/>
<evidence type="ECO:0000256" key="1">
    <source>
        <dbReference type="SAM" id="Coils"/>
    </source>
</evidence>
<dbReference type="EnsemblPlants" id="KRH02075">
    <property type="protein sequence ID" value="KRH02075"/>
    <property type="gene ID" value="GLYMA_17G014100"/>
</dbReference>
<feature type="coiled-coil region" evidence="1">
    <location>
        <begin position="59"/>
        <end position="93"/>
    </location>
</feature>
<evidence type="ECO:0000256" key="2">
    <source>
        <dbReference type="SAM" id="MobiDB-lite"/>
    </source>
</evidence>
<keyword evidence="1" id="KW-0175">Coiled coil</keyword>
<dbReference type="EMBL" id="BT098884">
    <property type="protein sequence ID" value="ACU24075.1"/>
    <property type="molecule type" value="mRNA"/>
</dbReference>
<reference evidence="4 5" key="2">
    <citation type="journal article" date="2010" name="Nature">
        <title>Genome sequence of the palaeopolyploid soybean.</title>
        <authorList>
            <person name="Schmutz J."/>
            <person name="Cannon S.B."/>
            <person name="Schlueter J."/>
            <person name="Ma J."/>
            <person name="Mitros T."/>
            <person name="Nelson W."/>
            <person name="Hyten D.L."/>
            <person name="Song Q."/>
            <person name="Thelen J.J."/>
            <person name="Cheng J."/>
            <person name="Xu D."/>
            <person name="Hellsten U."/>
            <person name="May G.D."/>
            <person name="Yu Y."/>
            <person name="Sakurai T."/>
            <person name="Umezawa T."/>
            <person name="Bhattacharyya M.K."/>
            <person name="Sandhu D."/>
            <person name="Valliyodan B."/>
            <person name="Lindquist E."/>
            <person name="Peto M."/>
            <person name="Grant D."/>
            <person name="Shu S."/>
            <person name="Goodstein D."/>
            <person name="Barry K."/>
            <person name="Futrell-Griggs M."/>
            <person name="Abernathy B."/>
            <person name="Du J."/>
            <person name="Tian Z."/>
            <person name="Zhu L."/>
            <person name="Gill N."/>
            <person name="Joshi T."/>
            <person name="Libault M."/>
            <person name="Sethuraman A."/>
            <person name="Zhang X.-C."/>
            <person name="Shinozaki K."/>
            <person name="Nguyen H.T."/>
            <person name="Wing R.A."/>
            <person name="Cregan P."/>
            <person name="Specht J."/>
            <person name="Grimwood J."/>
            <person name="Rokhsar D."/>
            <person name="Stacey G."/>
            <person name="Shoemaker R.C."/>
            <person name="Jackson S.A."/>
        </authorList>
    </citation>
    <scope>NUCLEOTIDE SEQUENCE [LARGE SCALE GENOMIC DNA]</scope>
    <source>
        <strain evidence="5">cv. Williams 82</strain>
        <tissue evidence="4">Callus</tissue>
    </source>
</reference>
<dbReference type="RefSeq" id="NP_001241334.1">
    <property type="nucleotide sequence ID" value="NM_001254405.3"/>
</dbReference>
<reference evidence="4" key="4">
    <citation type="submission" date="2018-07" db="EMBL/GenBank/DDBJ databases">
        <title>WGS assembly of Glycine max.</title>
        <authorList>
            <person name="Schmutz J."/>
            <person name="Cannon S."/>
            <person name="Schlueter J."/>
            <person name="Ma J."/>
            <person name="Mitros T."/>
            <person name="Nelson W."/>
            <person name="Hyten D."/>
            <person name="Song Q."/>
            <person name="Thelen J."/>
            <person name="Cheng J."/>
            <person name="Xu D."/>
            <person name="Hellsten U."/>
            <person name="May G."/>
            <person name="Yu Y."/>
            <person name="Sakurai T."/>
            <person name="Umezawa T."/>
            <person name="Bhattacharyya M."/>
            <person name="Sandhu D."/>
            <person name="Valliyodan B."/>
            <person name="Lindquist E."/>
            <person name="Peto M."/>
            <person name="Grant D."/>
            <person name="Shu S."/>
            <person name="Goodstein D."/>
            <person name="Barry K."/>
            <person name="Futrell-Griggs M."/>
            <person name="Abernathy B."/>
            <person name="Du J."/>
            <person name="Tian Z."/>
            <person name="Zhu L."/>
            <person name="Gill N."/>
            <person name="Joshi T."/>
            <person name="Libault M."/>
            <person name="Sethuraman A."/>
            <person name="Zhang X."/>
            <person name="Shinozaki K."/>
            <person name="Nguyen H."/>
            <person name="Wing R."/>
            <person name="Cregan P."/>
            <person name="Specht J."/>
            <person name="Grimwood J."/>
            <person name="Rokhsar D."/>
            <person name="Stacey G."/>
            <person name="Shoemaker R."/>
            <person name="Jackson S."/>
        </authorList>
    </citation>
    <scope>NUCLEOTIDE SEQUENCE</scope>
    <source>
        <tissue evidence="4">Callus</tissue>
    </source>
</reference>
<dbReference type="Gramene" id="KRH02075">
    <property type="protein sequence ID" value="KRH02075"/>
    <property type="gene ID" value="GLYMA_17G014100"/>
</dbReference>
<sequence length="128" mass="14552">MGNCCEPASSMEWDGEDWSDLTTSKKTRSSKVFDETHANADHGHELSLGKVQKEKLMGALRASLKIKISKKELEELLEKQQEQEVNKKQVGRASAEQVLVRLIKARHQYNDSRQGLWMPMLESIPEVS</sequence>
<evidence type="ECO:0000313" key="3">
    <source>
        <dbReference type="EMBL" id="ACU24075.1"/>
    </source>
</evidence>
<reference evidence="3" key="1">
    <citation type="submission" date="2009-08" db="EMBL/GenBank/DDBJ databases">
        <authorList>
            <person name="Cheung F."/>
            <person name="Xiao Y."/>
            <person name="Chan A."/>
            <person name="Moskal W."/>
            <person name="Town C.D."/>
        </authorList>
    </citation>
    <scope>NUCLEOTIDE SEQUENCE</scope>
</reference>
<reference evidence="5" key="3">
    <citation type="submission" date="2018-02" db="UniProtKB">
        <authorList>
            <consortium name="EnsemblPlants"/>
        </authorList>
    </citation>
    <scope>IDENTIFICATION</scope>
    <source>
        <strain evidence="5">Williams 82</strain>
    </source>
</reference>
<accession>C6TMD3</accession>
<evidence type="ECO:0000313" key="5">
    <source>
        <dbReference type="EnsemblPlants" id="KRH02075"/>
    </source>
</evidence>
<dbReference type="PANTHER" id="PTHR33647">
    <property type="entry name" value="OS01G0793900 PROTEIN"/>
    <property type="match status" value="1"/>
</dbReference>
<organism evidence="3">
    <name type="scientific">Glycine max</name>
    <name type="common">Soybean</name>
    <name type="synonym">Glycine hispida</name>
    <dbReference type="NCBI Taxonomy" id="3847"/>
    <lineage>
        <taxon>Eukaryota</taxon>
        <taxon>Viridiplantae</taxon>
        <taxon>Streptophyta</taxon>
        <taxon>Embryophyta</taxon>
        <taxon>Tracheophyta</taxon>
        <taxon>Spermatophyta</taxon>
        <taxon>Magnoliopsida</taxon>
        <taxon>eudicotyledons</taxon>
        <taxon>Gunneridae</taxon>
        <taxon>Pentapetalae</taxon>
        <taxon>rosids</taxon>
        <taxon>fabids</taxon>
        <taxon>Fabales</taxon>
        <taxon>Fabaceae</taxon>
        <taxon>Papilionoideae</taxon>
        <taxon>50 kb inversion clade</taxon>
        <taxon>NPAAA clade</taxon>
        <taxon>indigoferoid/millettioid clade</taxon>
        <taxon>Phaseoleae</taxon>
        <taxon>Glycine</taxon>
        <taxon>Glycine subgen. Soja</taxon>
    </lineage>
</organism>
<dbReference type="PANTHER" id="PTHR33647:SF10">
    <property type="entry name" value="DUF4228 DOMAIN-CONTAINING PROTEIN"/>
    <property type="match status" value="1"/>
</dbReference>
<dbReference type="OrthoDB" id="610799at2759"/>
<dbReference type="HOGENOM" id="CLU_108231_2_0_1"/>
<dbReference type="Proteomes" id="UP000008827">
    <property type="component" value="Chromosome 17"/>
</dbReference>
<dbReference type="EMBL" id="CM000850">
    <property type="protein sequence ID" value="KRH02075.1"/>
    <property type="molecule type" value="Genomic_DNA"/>
</dbReference>
<dbReference type="KEGG" id="gmx:100791751"/>
<dbReference type="eggNOG" id="ENOG502SXYG">
    <property type="taxonomic scope" value="Eukaryota"/>
</dbReference>
<evidence type="ECO:0000313" key="4">
    <source>
        <dbReference type="EMBL" id="KRH02075.1"/>
    </source>
</evidence>
<name>C6TMD3_SOYBN</name>
<keyword evidence="6" id="KW-1185">Reference proteome</keyword>
<gene>
    <name evidence="5" type="primary">LOC100791751</name>
    <name evidence="4" type="ORF">GLYMA_17G014100</name>
</gene>
<dbReference type="PaxDb" id="3847-GLYMA17G01760.1"/>
<proteinExistence type="evidence at transcript level"/>
<protein>
    <submittedName>
        <fullName evidence="3 5">Uncharacterized protein</fullName>
    </submittedName>
</protein>
<dbReference type="GeneID" id="100791751"/>
<evidence type="ECO:0000313" key="6">
    <source>
        <dbReference type="Proteomes" id="UP000008827"/>
    </source>
</evidence>